<dbReference type="Pfam" id="PF00723">
    <property type="entry name" value="Glyco_hydro_15"/>
    <property type="match status" value="1"/>
</dbReference>
<protein>
    <recommendedName>
        <fullName evidence="4">Trehalase</fullName>
        <ecNumber evidence="3">3.2.1.28</ecNumber>
    </recommendedName>
    <alternativeName>
        <fullName evidence="8">Alpha,alpha-trehalase</fullName>
    </alternativeName>
    <alternativeName>
        <fullName evidence="9">Alpha,alpha-trehalose glucohydrolase</fullName>
    </alternativeName>
</protein>
<feature type="domain" description="GH15-like" evidence="12">
    <location>
        <begin position="223"/>
        <end position="584"/>
    </location>
</feature>
<dbReference type="InterPro" id="IPR012341">
    <property type="entry name" value="6hp_glycosidase-like_sf"/>
</dbReference>
<evidence type="ECO:0000313" key="15">
    <source>
        <dbReference type="Proteomes" id="UP000199423"/>
    </source>
</evidence>
<comment type="catalytic activity">
    <reaction evidence="1">
        <text>alpha,alpha-trehalose + H2O = alpha-D-glucose + beta-D-glucose</text>
        <dbReference type="Rhea" id="RHEA:32675"/>
        <dbReference type="ChEBI" id="CHEBI:15377"/>
        <dbReference type="ChEBI" id="CHEBI:15903"/>
        <dbReference type="ChEBI" id="CHEBI:16551"/>
        <dbReference type="ChEBI" id="CHEBI:17925"/>
        <dbReference type="EC" id="3.2.1.28"/>
    </reaction>
</comment>
<comment type="similarity">
    <text evidence="2">Belongs to the glycosyl hydrolase 15 family.</text>
</comment>
<keyword evidence="15" id="KW-1185">Reference proteome</keyword>
<dbReference type="InterPro" id="IPR011613">
    <property type="entry name" value="GH15-like"/>
</dbReference>
<evidence type="ECO:0000256" key="4">
    <source>
        <dbReference type="ARBA" id="ARBA00019905"/>
    </source>
</evidence>
<dbReference type="AlphaFoldDB" id="A0A1I7NK26"/>
<comment type="cofactor">
    <cofactor evidence="10">
        <name>phosphate</name>
        <dbReference type="ChEBI" id="CHEBI:43474"/>
    </cofactor>
</comment>
<dbReference type="GO" id="GO:0005993">
    <property type="term" value="P:trehalose catabolic process"/>
    <property type="evidence" value="ECO:0007669"/>
    <property type="project" value="UniProtKB-ARBA"/>
</dbReference>
<dbReference type="STRING" id="51670.SAMN04488557_2472"/>
<evidence type="ECO:0000259" key="12">
    <source>
        <dbReference type="Pfam" id="PF00723"/>
    </source>
</evidence>
<sequence length="616" mass="68908">MSQPDDLWIEDYALISDCESAALVGRNGSIDWLCWPRFDSSACFAALLGNPEHGRWLIAPKAPAKRISRRYIDSSLVLVTTFETASGTAELIDFMPPHDESADLVRIVRGVEGHVPLHMELIVRFEYGAFVPWVERFDESLRAIAGPDMVILRTPVDLRGEDLTTVADFHVSAGENVPFVLSYGPSQRKPPEGVDPEVALKSTEAYWRGWSGHCVSAGRWTPLVKRSLSVLKGLTYAPTGGIVAAATTSLPEQEGGVRNWDYRYCWLRDATLTLLALGSAGYYEEARDWRDWLVRAIAGSPDQLQIMYGINGKRRLQEWEVEWLPGFRGARPVRVGNAAATQLQLDVYGEIADAIFQARAHGLPPADRWHAISLALLDHLETAWRQPDEGIWEVRGPPQHFVHSKVLAWVAFDRMVRSAEEHGEEGPLDRWRALRDEIHNDVCCNGFDTELNSFVQAYGSKFLDASLLLLSIVGFLPPSDPRIQGTVKAIERRLLRNGLIYRYATTETEDGLPPGEGAFLACSFWFVDNLVLQGRIDEGEAMFERLVALCNDVGLLAEEYDPVSKHQMGNFPQAFSHVSLINSAYNLTLYKGMSEECADWNSRRATMRRGCTSTGR</sequence>
<evidence type="ECO:0000256" key="8">
    <source>
        <dbReference type="ARBA" id="ARBA00030473"/>
    </source>
</evidence>
<dbReference type="EMBL" id="FPCH01000002">
    <property type="protein sequence ID" value="SFV34980.1"/>
    <property type="molecule type" value="Genomic_DNA"/>
</dbReference>
<dbReference type="SUPFAM" id="SSF48208">
    <property type="entry name" value="Six-hairpin glycosidases"/>
    <property type="match status" value="1"/>
</dbReference>
<dbReference type="InterPro" id="IPR045582">
    <property type="entry name" value="Trehalase-like_N"/>
</dbReference>
<dbReference type="PANTHER" id="PTHR31616">
    <property type="entry name" value="TREHALASE"/>
    <property type="match status" value="1"/>
</dbReference>
<keyword evidence="7" id="KW-0326">Glycosidase</keyword>
<evidence type="ECO:0000256" key="1">
    <source>
        <dbReference type="ARBA" id="ARBA00001576"/>
    </source>
</evidence>
<accession>A0A1I7NK26</accession>
<evidence type="ECO:0000313" key="14">
    <source>
        <dbReference type="EMBL" id="SFV34980.1"/>
    </source>
</evidence>
<organism evidence="14 15">
    <name type="scientific">Hyphomicrobium facile</name>
    <dbReference type="NCBI Taxonomy" id="51670"/>
    <lineage>
        <taxon>Bacteria</taxon>
        <taxon>Pseudomonadati</taxon>
        <taxon>Pseudomonadota</taxon>
        <taxon>Alphaproteobacteria</taxon>
        <taxon>Hyphomicrobiales</taxon>
        <taxon>Hyphomicrobiaceae</taxon>
        <taxon>Hyphomicrobium</taxon>
    </lineage>
</organism>
<proteinExistence type="inferred from homology"/>
<keyword evidence="5" id="KW-0378">Hydrolase</keyword>
<reference evidence="15" key="1">
    <citation type="submission" date="2016-10" db="EMBL/GenBank/DDBJ databases">
        <authorList>
            <person name="Varghese N."/>
            <person name="Submissions S."/>
        </authorList>
    </citation>
    <scope>NUCLEOTIDE SEQUENCE [LARGE SCALE GENOMIC DNA]</scope>
    <source>
        <strain evidence="15">DSM 1565</strain>
    </source>
</reference>
<comment type="pathway">
    <text evidence="11">Glycan degradation; trehalose degradation; D-glucose from alpha,alpha-trehalose: step 1/1.</text>
</comment>
<evidence type="ECO:0000256" key="10">
    <source>
        <dbReference type="ARBA" id="ARBA00053030"/>
    </source>
</evidence>
<gene>
    <name evidence="14" type="ORF">SAMN04488557_2472</name>
</gene>
<feature type="domain" description="Trehalase-like N-terminal" evidence="13">
    <location>
        <begin position="9"/>
        <end position="193"/>
    </location>
</feature>
<dbReference type="Proteomes" id="UP000199423">
    <property type="component" value="Unassembled WGS sequence"/>
</dbReference>
<evidence type="ECO:0000256" key="9">
    <source>
        <dbReference type="ARBA" id="ARBA00031637"/>
    </source>
</evidence>
<dbReference type="RefSeq" id="WP_092867948.1">
    <property type="nucleotide sequence ID" value="NZ_FPCH01000002.1"/>
</dbReference>
<evidence type="ECO:0000256" key="6">
    <source>
        <dbReference type="ARBA" id="ARBA00023277"/>
    </source>
</evidence>
<evidence type="ECO:0000256" key="7">
    <source>
        <dbReference type="ARBA" id="ARBA00023295"/>
    </source>
</evidence>
<dbReference type="Pfam" id="PF19291">
    <property type="entry name" value="TREH_N"/>
    <property type="match status" value="1"/>
</dbReference>
<dbReference type="InterPro" id="IPR008928">
    <property type="entry name" value="6-hairpin_glycosidase_sf"/>
</dbReference>
<dbReference type="Gene3D" id="1.50.10.10">
    <property type="match status" value="1"/>
</dbReference>
<evidence type="ECO:0000256" key="2">
    <source>
        <dbReference type="ARBA" id="ARBA00006188"/>
    </source>
</evidence>
<name>A0A1I7NK26_9HYPH</name>
<dbReference type="PANTHER" id="PTHR31616:SF0">
    <property type="entry name" value="GLUCAN 1,4-ALPHA-GLUCOSIDASE"/>
    <property type="match status" value="1"/>
</dbReference>
<evidence type="ECO:0000256" key="11">
    <source>
        <dbReference type="ARBA" id="ARBA00060615"/>
    </source>
</evidence>
<keyword evidence="6" id="KW-0119">Carbohydrate metabolism</keyword>
<dbReference type="EC" id="3.2.1.28" evidence="3"/>
<dbReference type="FunFam" id="1.50.10.10:FF:000005">
    <property type="entry name" value="Glycosyl hydrolase, glucoamylase"/>
    <property type="match status" value="1"/>
</dbReference>
<evidence type="ECO:0000256" key="5">
    <source>
        <dbReference type="ARBA" id="ARBA00022801"/>
    </source>
</evidence>
<evidence type="ECO:0000259" key="13">
    <source>
        <dbReference type="Pfam" id="PF19291"/>
    </source>
</evidence>
<dbReference type="OrthoDB" id="3902805at2"/>
<evidence type="ECO:0000256" key="3">
    <source>
        <dbReference type="ARBA" id="ARBA00012757"/>
    </source>
</evidence>
<dbReference type="GO" id="GO:0004555">
    <property type="term" value="F:alpha,alpha-trehalase activity"/>
    <property type="evidence" value="ECO:0007669"/>
    <property type="project" value="UniProtKB-EC"/>
</dbReference>